<organism evidence="1 2">
    <name type="scientific">Thanatephorus cucumeris (strain AG1-IB / isolate 7/3/14)</name>
    <name type="common">Lettuce bottom rot fungus</name>
    <name type="synonym">Rhizoctonia solani</name>
    <dbReference type="NCBI Taxonomy" id="1108050"/>
    <lineage>
        <taxon>Eukaryota</taxon>
        <taxon>Fungi</taxon>
        <taxon>Dikarya</taxon>
        <taxon>Basidiomycota</taxon>
        <taxon>Agaricomycotina</taxon>
        <taxon>Agaricomycetes</taxon>
        <taxon>Cantharellales</taxon>
        <taxon>Ceratobasidiaceae</taxon>
        <taxon>Rhizoctonia</taxon>
        <taxon>Rhizoctonia solani AG-1</taxon>
    </lineage>
</organism>
<reference evidence="1 2" key="1">
    <citation type="submission" date="2014-11" db="EMBL/GenBank/DDBJ databases">
        <authorList>
            <person name="Wibberg Daniel"/>
        </authorList>
    </citation>
    <scope>NUCLEOTIDE SEQUENCE [LARGE SCALE GENOMIC DNA]</scope>
    <source>
        <strain evidence="1">Rhizoctonia solani AG1-IB 7/3/14</strain>
    </source>
</reference>
<keyword evidence="2" id="KW-1185">Reference proteome</keyword>
<accession>A0A0B7FUD3</accession>
<evidence type="ECO:0000313" key="1">
    <source>
        <dbReference type="EMBL" id="CEL59848.1"/>
    </source>
</evidence>
<protein>
    <submittedName>
        <fullName evidence="1">Uncharacterized protein</fullName>
    </submittedName>
</protein>
<gene>
    <name evidence="1" type="ORF">RSOLAG1IB_03782</name>
</gene>
<name>A0A0B7FUD3_THACB</name>
<dbReference type="Proteomes" id="UP000059188">
    <property type="component" value="Unassembled WGS sequence"/>
</dbReference>
<sequence>MMDYSGNHKGQEMFILDDRCQVSGIDGDLPLGYVKKSSWFLKSVGVVEQQGSNLPSIVLATDVQHARLWK</sequence>
<proteinExistence type="predicted"/>
<dbReference type="AlphaFoldDB" id="A0A0B7FUD3"/>
<dbReference type="EMBL" id="LN679103">
    <property type="protein sequence ID" value="CEL59848.1"/>
    <property type="molecule type" value="Genomic_DNA"/>
</dbReference>
<evidence type="ECO:0000313" key="2">
    <source>
        <dbReference type="Proteomes" id="UP000059188"/>
    </source>
</evidence>